<evidence type="ECO:0008006" key="3">
    <source>
        <dbReference type="Google" id="ProtNLM"/>
    </source>
</evidence>
<dbReference type="Proteomes" id="UP001247620">
    <property type="component" value="Unassembled WGS sequence"/>
</dbReference>
<protein>
    <recommendedName>
        <fullName evidence="3">Auto-transporter adhesin head GIN domain-containing protein</fullName>
    </recommendedName>
</protein>
<dbReference type="EMBL" id="JAVDUU010000003">
    <property type="protein sequence ID" value="MDR6943138.1"/>
    <property type="molecule type" value="Genomic_DNA"/>
</dbReference>
<gene>
    <name evidence="1" type="ORF">J2W55_002991</name>
</gene>
<accession>A0ABU1TCL6</accession>
<reference evidence="1 2" key="1">
    <citation type="submission" date="2023-07" db="EMBL/GenBank/DDBJ databases">
        <title>Sorghum-associated microbial communities from plants grown in Nebraska, USA.</title>
        <authorList>
            <person name="Schachtman D."/>
        </authorList>
    </citation>
    <scope>NUCLEOTIDE SEQUENCE [LARGE SCALE GENOMIC DNA]</scope>
    <source>
        <strain evidence="1 2">3262</strain>
    </source>
</reference>
<proteinExistence type="predicted"/>
<organism evidence="1 2">
    <name type="scientific">Mucilaginibacter pocheonensis</name>
    <dbReference type="NCBI Taxonomy" id="398050"/>
    <lineage>
        <taxon>Bacteria</taxon>
        <taxon>Pseudomonadati</taxon>
        <taxon>Bacteroidota</taxon>
        <taxon>Sphingobacteriia</taxon>
        <taxon>Sphingobacteriales</taxon>
        <taxon>Sphingobacteriaceae</taxon>
        <taxon>Mucilaginibacter</taxon>
    </lineage>
</organism>
<dbReference type="RefSeq" id="WP_310096873.1">
    <property type="nucleotide sequence ID" value="NZ_JAVDUU010000003.1"/>
</dbReference>
<evidence type="ECO:0000313" key="2">
    <source>
        <dbReference type="Proteomes" id="UP001247620"/>
    </source>
</evidence>
<keyword evidence="2" id="KW-1185">Reference proteome</keyword>
<comment type="caution">
    <text evidence="1">The sequence shown here is derived from an EMBL/GenBank/DDBJ whole genome shotgun (WGS) entry which is preliminary data.</text>
</comment>
<name>A0ABU1TCL6_9SPHI</name>
<evidence type="ECO:0000313" key="1">
    <source>
        <dbReference type="EMBL" id="MDR6943138.1"/>
    </source>
</evidence>
<sequence>MKHAFIFGTSIFLSSQNTLTYVNGDKSTEFLKILSFYHYQKGMPDRVLSIDANILSTSGELIRVSGNRLEEGPSTIHVEADANRVWVYQSGHHEPVLDVYQLDTHEYAGLSSHITNEIGVQHPDAVLTIKGNFMVDDAHFLIENEKMFINNNGFANGVENAHYGIMLSAGEPAH</sequence>